<dbReference type="InterPro" id="IPR027417">
    <property type="entry name" value="P-loop_NTPase"/>
</dbReference>
<evidence type="ECO:0000313" key="3">
    <source>
        <dbReference type="EMBL" id="OWF43982.1"/>
    </source>
</evidence>
<dbReference type="InterPro" id="IPR056884">
    <property type="entry name" value="NPHP3-like_N"/>
</dbReference>
<dbReference type="AlphaFoldDB" id="A0A210Q5F8"/>
<comment type="caution">
    <text evidence="3">The sequence shown here is derived from an EMBL/GenBank/DDBJ whole genome shotgun (WGS) entry which is preliminary data.</text>
</comment>
<organism evidence="3 4">
    <name type="scientific">Mizuhopecten yessoensis</name>
    <name type="common">Japanese scallop</name>
    <name type="synonym">Patinopecten yessoensis</name>
    <dbReference type="NCBI Taxonomy" id="6573"/>
    <lineage>
        <taxon>Eukaryota</taxon>
        <taxon>Metazoa</taxon>
        <taxon>Spiralia</taxon>
        <taxon>Lophotrochozoa</taxon>
        <taxon>Mollusca</taxon>
        <taxon>Bivalvia</taxon>
        <taxon>Autobranchia</taxon>
        <taxon>Pteriomorphia</taxon>
        <taxon>Pectinida</taxon>
        <taxon>Pectinoidea</taxon>
        <taxon>Pectinidae</taxon>
        <taxon>Mizuhopecten</taxon>
    </lineage>
</organism>
<dbReference type="Pfam" id="PF24883">
    <property type="entry name" value="NPHP3_N"/>
    <property type="match status" value="1"/>
</dbReference>
<name>A0A210Q5F8_MIZYE</name>
<feature type="domain" description="Nephrocystin 3-like N-terminal" evidence="2">
    <location>
        <begin position="181"/>
        <end position="351"/>
    </location>
</feature>
<dbReference type="OrthoDB" id="5989012at2759"/>
<protein>
    <recommendedName>
        <fullName evidence="2">Nephrocystin 3-like N-terminal domain-containing protein</fullName>
    </recommendedName>
</protein>
<reference evidence="3 4" key="1">
    <citation type="journal article" date="2017" name="Nat. Ecol. Evol.">
        <title>Scallop genome provides insights into evolution of bilaterian karyotype and development.</title>
        <authorList>
            <person name="Wang S."/>
            <person name="Zhang J."/>
            <person name="Jiao W."/>
            <person name="Li J."/>
            <person name="Xun X."/>
            <person name="Sun Y."/>
            <person name="Guo X."/>
            <person name="Huan P."/>
            <person name="Dong B."/>
            <person name="Zhang L."/>
            <person name="Hu X."/>
            <person name="Sun X."/>
            <person name="Wang J."/>
            <person name="Zhao C."/>
            <person name="Wang Y."/>
            <person name="Wang D."/>
            <person name="Huang X."/>
            <person name="Wang R."/>
            <person name="Lv J."/>
            <person name="Li Y."/>
            <person name="Zhang Z."/>
            <person name="Liu B."/>
            <person name="Lu W."/>
            <person name="Hui Y."/>
            <person name="Liang J."/>
            <person name="Zhou Z."/>
            <person name="Hou R."/>
            <person name="Li X."/>
            <person name="Liu Y."/>
            <person name="Li H."/>
            <person name="Ning X."/>
            <person name="Lin Y."/>
            <person name="Zhao L."/>
            <person name="Xing Q."/>
            <person name="Dou J."/>
            <person name="Li Y."/>
            <person name="Mao J."/>
            <person name="Guo H."/>
            <person name="Dou H."/>
            <person name="Li T."/>
            <person name="Mu C."/>
            <person name="Jiang W."/>
            <person name="Fu Q."/>
            <person name="Fu X."/>
            <person name="Miao Y."/>
            <person name="Liu J."/>
            <person name="Yu Q."/>
            <person name="Li R."/>
            <person name="Liao H."/>
            <person name="Li X."/>
            <person name="Kong Y."/>
            <person name="Jiang Z."/>
            <person name="Chourrout D."/>
            <person name="Li R."/>
            <person name="Bao Z."/>
        </authorList>
    </citation>
    <scope>NUCLEOTIDE SEQUENCE [LARGE SCALE GENOMIC DNA]</scope>
    <source>
        <strain evidence="3 4">PY_sf001</strain>
    </source>
</reference>
<dbReference type="PANTHER" id="PTHR10039">
    <property type="entry name" value="AMELOGENIN"/>
    <property type="match status" value="1"/>
</dbReference>
<keyword evidence="1" id="KW-0677">Repeat</keyword>
<dbReference type="Gene3D" id="3.40.50.300">
    <property type="entry name" value="P-loop containing nucleotide triphosphate hydrolases"/>
    <property type="match status" value="1"/>
</dbReference>
<dbReference type="EMBL" id="NEDP02004949">
    <property type="protein sequence ID" value="OWF43982.1"/>
    <property type="molecule type" value="Genomic_DNA"/>
</dbReference>
<keyword evidence="4" id="KW-1185">Reference proteome</keyword>
<sequence length="405" mass="46038">MVKVFAPDWWRTATPYTEDLCVTLHVFHNCTKFNIPIQTCNRVKSIRNALFAHGQLQVNNVERKHALRDLITFLKQPEISITQSGKLAITQLYSLKSKCVIDHIIEGDPVGLQHHLVNVLKPRDAAENTILDRSDNVKAVRSCLSEETCVPLTCTDPCLWEPAFTFDGYLEDRPVLFGRKWLVDKVQASLMTTPSRGIMLTAEMGYGKSTLVSHLICSGEQSHGIGLQKYLLSYHICKFDVISTQKPEYFIINLVSMLIENLPEAGNAILTNKLAFHFLQVDKCSEDPVGCIDATLVHSLRQLTFDEERYVIIDAIDECGESAAISMSLLDVLSKRIHKLPWWLKFFITARDINIVNSKLPEMQILHEMSEDIQNQNDIDTFLTDNLFIHTDTFSRLFGTQAEIR</sequence>
<dbReference type="STRING" id="6573.A0A210Q5F8"/>
<dbReference type="Proteomes" id="UP000242188">
    <property type="component" value="Unassembled WGS sequence"/>
</dbReference>
<evidence type="ECO:0000259" key="2">
    <source>
        <dbReference type="Pfam" id="PF24883"/>
    </source>
</evidence>
<accession>A0A210Q5F8</accession>
<evidence type="ECO:0000313" key="4">
    <source>
        <dbReference type="Proteomes" id="UP000242188"/>
    </source>
</evidence>
<proteinExistence type="predicted"/>
<gene>
    <name evidence="3" type="ORF">KP79_PYT22476</name>
</gene>
<evidence type="ECO:0000256" key="1">
    <source>
        <dbReference type="ARBA" id="ARBA00022737"/>
    </source>
</evidence>